<dbReference type="AlphaFoldDB" id="A0A195C739"/>
<proteinExistence type="predicted"/>
<evidence type="ECO:0000256" key="1">
    <source>
        <dbReference type="SAM" id="MobiDB-lite"/>
    </source>
</evidence>
<evidence type="ECO:0000313" key="2">
    <source>
        <dbReference type="EMBL" id="KYM95978.1"/>
    </source>
</evidence>
<gene>
    <name evidence="2" type="ORF">ALC62_13426</name>
</gene>
<name>A0A195C739_9HYME</name>
<keyword evidence="3" id="KW-1185">Reference proteome</keyword>
<organism evidence="2 3">
    <name type="scientific">Cyphomyrmex costatus</name>
    <dbReference type="NCBI Taxonomy" id="456900"/>
    <lineage>
        <taxon>Eukaryota</taxon>
        <taxon>Metazoa</taxon>
        <taxon>Ecdysozoa</taxon>
        <taxon>Arthropoda</taxon>
        <taxon>Hexapoda</taxon>
        <taxon>Insecta</taxon>
        <taxon>Pterygota</taxon>
        <taxon>Neoptera</taxon>
        <taxon>Endopterygota</taxon>
        <taxon>Hymenoptera</taxon>
        <taxon>Apocrita</taxon>
        <taxon>Aculeata</taxon>
        <taxon>Formicoidea</taxon>
        <taxon>Formicidae</taxon>
        <taxon>Myrmicinae</taxon>
        <taxon>Cyphomyrmex</taxon>
    </lineage>
</organism>
<accession>A0A195C739</accession>
<feature type="region of interest" description="Disordered" evidence="1">
    <location>
        <begin position="132"/>
        <end position="177"/>
    </location>
</feature>
<dbReference type="Proteomes" id="UP000078542">
    <property type="component" value="Unassembled WGS sequence"/>
</dbReference>
<protein>
    <submittedName>
        <fullName evidence="2">Uncharacterized protein</fullName>
    </submittedName>
</protein>
<sequence>MPTRIINLDTEGRLSPILFHPTNLERYELCTHTYAVKRMNCIGDRWKSIFVVSGKKSSRIAPHVDTMYVMETGGHKVAPVPTSTRVKKVVDYNKTMNQHHRHHESGGGGERGGGGTHIAATVKNTVRRLLRRTKSHRDTPSANASTMTPAVANGHPIVPPSTRISRNYDVPPPSSNFKRYSRARVRLQKLTFRKLELSASSLYYLNYGIVLYSSDKLCKIYCKERGGNRDKPNNLNKITVLERGIGKAWKDLETGAFLKKTTHKIKIASYFFSITHSYICIHMFCQSSSLQYILTKTLFFTLRISND</sequence>
<reference evidence="2 3" key="1">
    <citation type="submission" date="2016-03" db="EMBL/GenBank/DDBJ databases">
        <title>Cyphomyrmex costatus WGS genome.</title>
        <authorList>
            <person name="Nygaard S."/>
            <person name="Hu H."/>
            <person name="Boomsma J."/>
            <person name="Zhang G."/>
        </authorList>
    </citation>
    <scope>NUCLEOTIDE SEQUENCE [LARGE SCALE GENOMIC DNA]</scope>
    <source>
        <strain evidence="2">MS0001</strain>
        <tissue evidence="2">Whole body</tissue>
    </source>
</reference>
<feature type="compositionally biased region" description="Gly residues" evidence="1">
    <location>
        <begin position="106"/>
        <end position="115"/>
    </location>
</feature>
<dbReference type="EMBL" id="KQ978251">
    <property type="protein sequence ID" value="KYM95978.1"/>
    <property type="molecule type" value="Genomic_DNA"/>
</dbReference>
<feature type="region of interest" description="Disordered" evidence="1">
    <location>
        <begin position="96"/>
        <end position="115"/>
    </location>
</feature>
<evidence type="ECO:0000313" key="3">
    <source>
        <dbReference type="Proteomes" id="UP000078542"/>
    </source>
</evidence>